<reference evidence="1 2" key="1">
    <citation type="journal article" date="2011" name="PLoS Pathog.">
        <title>Dynamic evolution of pathogenicity revealed by sequencing and comparative genomics of 19 Pseudomonas syringae isolates.</title>
        <authorList>
            <person name="Baltrus D.A."/>
            <person name="Nishimura M.T."/>
            <person name="Romanchuk A."/>
            <person name="Chang J.H."/>
            <person name="Mukhtar M.S."/>
            <person name="Cherkis K."/>
            <person name="Roach J."/>
            <person name="Grant S.R."/>
            <person name="Jones C.D."/>
            <person name="Dangl J.L."/>
        </authorList>
    </citation>
    <scope>NUCLEOTIDE SEQUENCE [LARGE SCALE GENOMIC DNA]</scope>
    <source>
        <strain evidence="1 2">ES4326</strain>
    </source>
</reference>
<dbReference type="AlphaFoldDB" id="A0A8T8C0F7"/>
<accession>A0A8T8C0F7</accession>
<name>A0A8T8C0F7_PSEYM</name>
<dbReference type="Proteomes" id="UP000003811">
    <property type="component" value="Chromosome"/>
</dbReference>
<sequence>MKRSTGFRNAMLATGAVTALNGKVIKIFNGPSIPSSADDALAVGTTLLCTVSVNDGGTGLTFSAPSGGQVTKSTSEIWSGTVLASGTANFFRMEDASDAGAASGSAVRIQGTVGLDGADMNFGNTALVAGNIRQINLFVISVSAG</sequence>
<evidence type="ECO:0000313" key="2">
    <source>
        <dbReference type="Proteomes" id="UP000003811"/>
    </source>
</evidence>
<organism evidence="1 2">
    <name type="scientific">Pseudomonas syringae pv. maculicola str. ES4326</name>
    <dbReference type="NCBI Taxonomy" id="629265"/>
    <lineage>
        <taxon>Bacteria</taxon>
        <taxon>Pseudomonadati</taxon>
        <taxon>Pseudomonadota</taxon>
        <taxon>Gammaproteobacteria</taxon>
        <taxon>Pseudomonadales</taxon>
        <taxon>Pseudomonadaceae</taxon>
        <taxon>Pseudomonas</taxon>
    </lineage>
</organism>
<gene>
    <name evidence="1" type="ORF">PMA4326_009670</name>
</gene>
<dbReference type="EMBL" id="CP047260">
    <property type="protein sequence ID" value="QHE96866.1"/>
    <property type="molecule type" value="Genomic_DNA"/>
</dbReference>
<proteinExistence type="predicted"/>
<protein>
    <submittedName>
        <fullName evidence="1">Uncharacterized protein</fullName>
    </submittedName>
</protein>
<dbReference type="RefSeq" id="WP_042912943.1">
    <property type="nucleotide sequence ID" value="NZ_CP047260.1"/>
</dbReference>
<evidence type="ECO:0000313" key="1">
    <source>
        <dbReference type="EMBL" id="QHE96866.1"/>
    </source>
</evidence>